<feature type="compositionally biased region" description="Basic and acidic residues" evidence="6">
    <location>
        <begin position="385"/>
        <end position="401"/>
    </location>
</feature>
<gene>
    <name evidence="7" type="ORF">BCR32DRAFT_295038</name>
</gene>
<dbReference type="GO" id="GO:0005634">
    <property type="term" value="C:nucleus"/>
    <property type="evidence" value="ECO:0007669"/>
    <property type="project" value="TreeGrafter"/>
</dbReference>
<evidence type="ECO:0000256" key="6">
    <source>
        <dbReference type="SAM" id="MobiDB-lite"/>
    </source>
</evidence>
<reference evidence="7 8" key="2">
    <citation type="submission" date="2016-08" db="EMBL/GenBank/DDBJ databases">
        <title>Pervasive Adenine N6-methylation of Active Genes in Fungi.</title>
        <authorList>
            <consortium name="DOE Joint Genome Institute"/>
            <person name="Mondo S.J."/>
            <person name="Dannebaum R.O."/>
            <person name="Kuo R.C."/>
            <person name="Labutti K."/>
            <person name="Haridas S."/>
            <person name="Kuo A."/>
            <person name="Salamov A."/>
            <person name="Ahrendt S.R."/>
            <person name="Lipzen A."/>
            <person name="Sullivan W."/>
            <person name="Andreopoulos W.B."/>
            <person name="Clum A."/>
            <person name="Lindquist E."/>
            <person name="Daum C."/>
            <person name="Ramamoorthy G.K."/>
            <person name="Gryganskyi A."/>
            <person name="Culley D."/>
            <person name="Magnuson J.K."/>
            <person name="James T.Y."/>
            <person name="O'Malley M.A."/>
            <person name="Stajich J.E."/>
            <person name="Spatafora J.W."/>
            <person name="Visel A."/>
            <person name="Grigoriev I.V."/>
        </authorList>
    </citation>
    <scope>NUCLEOTIDE SEQUENCE [LARGE SCALE GENOMIC DNA]</scope>
    <source>
        <strain evidence="7 8">S4</strain>
    </source>
</reference>
<dbReference type="NCBIfam" id="TIGR00675">
    <property type="entry name" value="dcm"/>
    <property type="match status" value="1"/>
</dbReference>
<dbReference type="EMBL" id="MCFG01000210">
    <property type="protein sequence ID" value="ORX78431.1"/>
    <property type="molecule type" value="Genomic_DNA"/>
</dbReference>
<dbReference type="STRING" id="1754192.A0A1Y1WY07"/>
<feature type="region of interest" description="Disordered" evidence="6">
    <location>
        <begin position="385"/>
        <end position="407"/>
    </location>
</feature>
<comment type="similarity">
    <text evidence="4 5">Belongs to the class I-like SAM-binding methyltransferase superfamily. C5-methyltransferase family.</text>
</comment>
<evidence type="ECO:0000313" key="8">
    <source>
        <dbReference type="Proteomes" id="UP000193944"/>
    </source>
</evidence>
<evidence type="ECO:0000256" key="4">
    <source>
        <dbReference type="PROSITE-ProRule" id="PRU01016"/>
    </source>
</evidence>
<dbReference type="GO" id="GO:0008168">
    <property type="term" value="F:methyltransferase activity"/>
    <property type="evidence" value="ECO:0007669"/>
    <property type="project" value="UniProtKB-KW"/>
</dbReference>
<evidence type="ECO:0000256" key="3">
    <source>
        <dbReference type="ARBA" id="ARBA00022691"/>
    </source>
</evidence>
<evidence type="ECO:0000256" key="2">
    <source>
        <dbReference type="ARBA" id="ARBA00022679"/>
    </source>
</evidence>
<dbReference type="SUPFAM" id="SSF53335">
    <property type="entry name" value="S-adenosyl-L-methionine-dependent methyltransferases"/>
    <property type="match status" value="1"/>
</dbReference>
<evidence type="ECO:0000256" key="5">
    <source>
        <dbReference type="RuleBase" id="RU000416"/>
    </source>
</evidence>
<protein>
    <submittedName>
        <fullName evidence="7">S-adenosyl-L-methionine-dependent methyltransferase</fullName>
    </submittedName>
</protein>
<dbReference type="OrthoDB" id="414133at2759"/>
<reference evidence="7 8" key="1">
    <citation type="submission" date="2016-08" db="EMBL/GenBank/DDBJ databases">
        <title>A Parts List for Fungal Cellulosomes Revealed by Comparative Genomics.</title>
        <authorList>
            <consortium name="DOE Joint Genome Institute"/>
            <person name="Haitjema C.H."/>
            <person name="Gilmore S.P."/>
            <person name="Henske J.K."/>
            <person name="Solomon K.V."/>
            <person name="De Groot R."/>
            <person name="Kuo A."/>
            <person name="Mondo S.J."/>
            <person name="Salamov A.A."/>
            <person name="Labutti K."/>
            <person name="Zhao Z."/>
            <person name="Chiniquy J."/>
            <person name="Barry K."/>
            <person name="Brewer H.M."/>
            <person name="Purvine S.O."/>
            <person name="Wright A.T."/>
            <person name="Boxma B."/>
            <person name="Van Alen T."/>
            <person name="Hackstein J.H."/>
            <person name="Baker S.E."/>
            <person name="Grigoriev I.V."/>
            <person name="O'Malley M.A."/>
        </authorList>
    </citation>
    <scope>NUCLEOTIDE SEQUENCE [LARGE SCALE GENOMIC DNA]</scope>
    <source>
        <strain evidence="7 8">S4</strain>
    </source>
</reference>
<dbReference type="PROSITE" id="PS51679">
    <property type="entry name" value="SAM_MT_C5"/>
    <property type="match status" value="1"/>
</dbReference>
<name>A0A1Y1WY07_9FUNG</name>
<keyword evidence="3 4" id="KW-0949">S-adenosyl-L-methionine</keyword>
<dbReference type="PRINTS" id="PR00105">
    <property type="entry name" value="C5METTRFRASE"/>
</dbReference>
<dbReference type="Pfam" id="PF00145">
    <property type="entry name" value="DNA_methylase"/>
    <property type="match status" value="1"/>
</dbReference>
<keyword evidence="1 4" id="KW-0489">Methyltransferase</keyword>
<dbReference type="InterPro" id="IPR050750">
    <property type="entry name" value="C5-MTase"/>
</dbReference>
<sequence length="407" mass="47678">MGKKDLAVLEFYSGIGGMHYSLIDATKDSNFAPEVVAAFDINDKANKTYFHNFNRRPIQKLIESIPVSKYSTYRADMWLASPPCQPYTRQGLQKGSHDERAKSFLFLLNSIPKLEKPPKYILIENVKGFEVSDTRNMMMDALKDMYNCQEFLLSPLQFQIPNSRIRYYCLAKLKSLTFKNDIPKDKILNYIPGNEYTKYWENNQDSTTVGIVEDEELKHVEVKQLKDFLEENIDENKYKLSEKSSTRYGLLYDIVKPSQRRSCCFTKGYYHFIEVIGSILQCNEDIDTKETLKEYKEYKEKRNEILNKENMDDSKKEEELKKLDNPLDKLNLRYFTPREIARLMGFPESLNFPESSTLKQQYKLLGNSLNCTVVSALIKYLLSEKENKEKNTEKEDLNNDPKKRKLN</sequence>
<dbReference type="GO" id="GO:0032259">
    <property type="term" value="P:methylation"/>
    <property type="evidence" value="ECO:0007669"/>
    <property type="project" value="UniProtKB-KW"/>
</dbReference>
<dbReference type="Gene3D" id="3.40.50.150">
    <property type="entry name" value="Vaccinia Virus protein VP39"/>
    <property type="match status" value="1"/>
</dbReference>
<dbReference type="Gene3D" id="3.90.120.10">
    <property type="entry name" value="DNA Methylase, subunit A, domain 2"/>
    <property type="match status" value="1"/>
</dbReference>
<dbReference type="Proteomes" id="UP000193944">
    <property type="component" value="Unassembled WGS sequence"/>
</dbReference>
<keyword evidence="8" id="KW-1185">Reference proteome</keyword>
<accession>A0A1Y1WY07</accession>
<dbReference type="InterPro" id="IPR001525">
    <property type="entry name" value="C5_MeTfrase"/>
</dbReference>
<dbReference type="PANTHER" id="PTHR46098:SF1">
    <property type="entry name" value="TRNA (CYTOSINE(38)-C(5))-METHYLTRANSFERASE"/>
    <property type="match status" value="1"/>
</dbReference>
<organism evidence="7 8">
    <name type="scientific">Anaeromyces robustus</name>
    <dbReference type="NCBI Taxonomy" id="1754192"/>
    <lineage>
        <taxon>Eukaryota</taxon>
        <taxon>Fungi</taxon>
        <taxon>Fungi incertae sedis</taxon>
        <taxon>Chytridiomycota</taxon>
        <taxon>Chytridiomycota incertae sedis</taxon>
        <taxon>Neocallimastigomycetes</taxon>
        <taxon>Neocallimastigales</taxon>
        <taxon>Neocallimastigaceae</taxon>
        <taxon>Anaeromyces</taxon>
    </lineage>
</organism>
<dbReference type="InterPro" id="IPR029063">
    <property type="entry name" value="SAM-dependent_MTases_sf"/>
</dbReference>
<evidence type="ECO:0000256" key="1">
    <source>
        <dbReference type="ARBA" id="ARBA00022603"/>
    </source>
</evidence>
<dbReference type="PANTHER" id="PTHR46098">
    <property type="entry name" value="TRNA (CYTOSINE(38)-C(5))-METHYLTRANSFERASE"/>
    <property type="match status" value="1"/>
</dbReference>
<comment type="caution">
    <text evidence="7">The sequence shown here is derived from an EMBL/GenBank/DDBJ whole genome shotgun (WGS) entry which is preliminary data.</text>
</comment>
<keyword evidence="2 4" id="KW-0808">Transferase</keyword>
<feature type="active site" evidence="4">
    <location>
        <position position="84"/>
    </location>
</feature>
<evidence type="ECO:0000313" key="7">
    <source>
        <dbReference type="EMBL" id="ORX78431.1"/>
    </source>
</evidence>
<proteinExistence type="inferred from homology"/>
<dbReference type="AlphaFoldDB" id="A0A1Y1WY07"/>